<keyword evidence="3" id="KW-1185">Reference proteome</keyword>
<comment type="caution">
    <text evidence="2">The sequence shown here is derived from an EMBL/GenBank/DDBJ whole genome shotgun (WGS) entry which is preliminary data.</text>
</comment>
<dbReference type="InterPro" id="IPR018814">
    <property type="entry name" value="DUF5427"/>
</dbReference>
<feature type="compositionally biased region" description="Low complexity" evidence="1">
    <location>
        <begin position="37"/>
        <end position="49"/>
    </location>
</feature>
<dbReference type="GeneID" id="77726286"/>
<dbReference type="Proteomes" id="UP001164286">
    <property type="component" value="Unassembled WGS sequence"/>
</dbReference>
<feature type="compositionally biased region" description="Low complexity" evidence="1">
    <location>
        <begin position="61"/>
        <end position="78"/>
    </location>
</feature>
<dbReference type="PANTHER" id="PTHR28265">
    <property type="entry name" value="MAINTENANCE OF TELOMERE CAPPING PROTEIN 1"/>
    <property type="match status" value="1"/>
</dbReference>
<evidence type="ECO:0000313" key="2">
    <source>
        <dbReference type="EMBL" id="KAI9636675.1"/>
    </source>
</evidence>
<dbReference type="RefSeq" id="XP_052946452.1">
    <property type="nucleotide sequence ID" value="XM_053087085.1"/>
</dbReference>
<reference evidence="2" key="1">
    <citation type="journal article" date="2022" name="G3 (Bethesda)">
        <title>High quality genome of the basidiomycete yeast Dioszegia hungarica PDD-24b-2 isolated from cloud water.</title>
        <authorList>
            <person name="Jarrige D."/>
            <person name="Haridas S."/>
            <person name="Bleykasten-Grosshans C."/>
            <person name="Joly M."/>
            <person name="Nadalig T."/>
            <person name="Sancelme M."/>
            <person name="Vuilleumier S."/>
            <person name="Grigoriev I.V."/>
            <person name="Amato P."/>
            <person name="Bringel F."/>
        </authorList>
    </citation>
    <scope>NUCLEOTIDE SEQUENCE</scope>
    <source>
        <strain evidence="2">PDD-24b-2</strain>
    </source>
</reference>
<dbReference type="Pfam" id="PF10310">
    <property type="entry name" value="DUF5427"/>
    <property type="match status" value="2"/>
</dbReference>
<accession>A0AA38LV19</accession>
<proteinExistence type="predicted"/>
<dbReference type="EMBL" id="JAKWFO010000005">
    <property type="protein sequence ID" value="KAI9636675.1"/>
    <property type="molecule type" value="Genomic_DNA"/>
</dbReference>
<name>A0AA38LV19_9TREE</name>
<evidence type="ECO:0000256" key="1">
    <source>
        <dbReference type="SAM" id="MobiDB-lite"/>
    </source>
</evidence>
<organism evidence="2 3">
    <name type="scientific">Dioszegia hungarica</name>
    <dbReference type="NCBI Taxonomy" id="4972"/>
    <lineage>
        <taxon>Eukaryota</taxon>
        <taxon>Fungi</taxon>
        <taxon>Dikarya</taxon>
        <taxon>Basidiomycota</taxon>
        <taxon>Agaricomycotina</taxon>
        <taxon>Tremellomycetes</taxon>
        <taxon>Tremellales</taxon>
        <taxon>Bulleribasidiaceae</taxon>
        <taxon>Dioszegia</taxon>
    </lineage>
</organism>
<evidence type="ECO:0008006" key="4">
    <source>
        <dbReference type="Google" id="ProtNLM"/>
    </source>
</evidence>
<dbReference type="PANTHER" id="PTHR28265:SF1">
    <property type="entry name" value="MAINTENANCE OF TELOMERE CAPPING PROTEIN 1"/>
    <property type="match status" value="1"/>
</dbReference>
<gene>
    <name evidence="2" type="ORF">MKK02DRAFT_25746</name>
</gene>
<feature type="region of interest" description="Disordered" evidence="1">
    <location>
        <begin position="18"/>
        <end position="152"/>
    </location>
</feature>
<sequence>MPPKAKRTKAEEAAAFLSTLDDFDVPATTPPPPGPAEPSSATASSPAPADSKRSFKTGVDASIAPPSKSGSPAPAASAEQDEEAANALAFLEEQIKTKRAPLSVPGPGSLRGGPGGLASTSSPLSGPKASVTPEPPAPNEPSSSMSAQAGGGWGSWWSTAATAVQTAQKIADEGYKKVRAEGVQGLEGVKVAGVDLGSLKKGAEERLKGIQAMQIQGLDLDKLRQDLLHNTQSALSTLMNTVAPPISEHETLELWLSHPLVGYAGVEGVVYRAWMRILEQTESGELVVVWSAPDSAEGLEERGMYPVDGWQAGWEVAQKEIGAVRAREEKNPVGRGKENPSVPVTTVPIFLHLQPVLAPLPFAEPSLLLPSSTETEPTSSKQPNHLYFIVSLHDPTHSIRFTTTTQPSPADWLEVEYERSDWVEERLVDVLRTGVEIVAQDYVATRMGLKAKGGTTTPPGADSAPVTAFSLPSGQEDKKE</sequence>
<evidence type="ECO:0000313" key="3">
    <source>
        <dbReference type="Proteomes" id="UP001164286"/>
    </source>
</evidence>
<feature type="region of interest" description="Disordered" evidence="1">
    <location>
        <begin position="452"/>
        <end position="480"/>
    </location>
</feature>
<protein>
    <recommendedName>
        <fullName evidence="4">Maintenance of telomere capping protein 1</fullName>
    </recommendedName>
</protein>
<dbReference type="AlphaFoldDB" id="A0AA38LV19"/>